<dbReference type="Gene3D" id="3.90.25.10">
    <property type="entry name" value="UDP-galactose 4-epimerase, domain 1"/>
    <property type="match status" value="1"/>
</dbReference>
<keyword evidence="11" id="KW-1185">Reference proteome</keyword>
<dbReference type="GO" id="GO:0042351">
    <property type="term" value="P:'de novo' GDP-L-fucose biosynthetic process"/>
    <property type="evidence" value="ECO:0007669"/>
    <property type="project" value="UniProtKB-UniPathway"/>
</dbReference>
<evidence type="ECO:0000313" key="10">
    <source>
        <dbReference type="EMBL" id="CAE1309684.1"/>
    </source>
</evidence>
<dbReference type="CDD" id="cd05239">
    <property type="entry name" value="GDP_FS_SDR_e"/>
    <property type="match status" value="1"/>
</dbReference>
<comment type="pathway">
    <text evidence="2">Nucleotide-sugar biosynthesis; GDP-L-fucose biosynthesis via de novo pathway; GDP-L-fucose from GDP-alpha-D-mannose: step 2/2.</text>
</comment>
<dbReference type="GO" id="GO:0050577">
    <property type="term" value="F:GDP-L-fucose synthase activity"/>
    <property type="evidence" value="ECO:0007669"/>
    <property type="project" value="UniProtKB-EC"/>
</dbReference>
<evidence type="ECO:0000256" key="5">
    <source>
        <dbReference type="ARBA" id="ARBA00022857"/>
    </source>
</evidence>
<comment type="similarity">
    <text evidence="3">Belongs to the NAD(P)-dependent epimerase/dehydratase family. Fucose synthase subfamily.</text>
</comment>
<dbReference type="PANTHER" id="PTHR43238:SF1">
    <property type="entry name" value="GDP-L-FUCOSE SYNTHASE"/>
    <property type="match status" value="1"/>
</dbReference>
<keyword evidence="7" id="KW-0413">Isomerase</keyword>
<evidence type="ECO:0000256" key="4">
    <source>
        <dbReference type="ARBA" id="ARBA00012371"/>
    </source>
</evidence>
<protein>
    <recommendedName>
        <fullName evidence="4">GDP-L-fucose synthase</fullName>
        <ecNumber evidence="4">1.1.1.271</ecNumber>
    </recommendedName>
    <alternativeName>
        <fullName evidence="8">GDP-4-keto-6-deoxy-D-mannose-3,5-epimerase-4-reductase</fullName>
    </alternativeName>
</protein>
<organism evidence="10 11">
    <name type="scientific">Acanthosepion pharaonis</name>
    <name type="common">Pharaoh cuttlefish</name>
    <name type="synonym">Sepia pharaonis</name>
    <dbReference type="NCBI Taxonomy" id="158019"/>
    <lineage>
        <taxon>Eukaryota</taxon>
        <taxon>Metazoa</taxon>
        <taxon>Spiralia</taxon>
        <taxon>Lophotrochozoa</taxon>
        <taxon>Mollusca</taxon>
        <taxon>Cephalopoda</taxon>
        <taxon>Coleoidea</taxon>
        <taxon>Decapodiformes</taxon>
        <taxon>Sepiida</taxon>
        <taxon>Sepiina</taxon>
        <taxon>Sepiidae</taxon>
        <taxon>Acanthosepion</taxon>
    </lineage>
</organism>
<dbReference type="PANTHER" id="PTHR43238">
    <property type="entry name" value="GDP-L-FUCOSE SYNTHASE"/>
    <property type="match status" value="1"/>
</dbReference>
<comment type="caution">
    <text evidence="10">The sequence shown here is derived from an EMBL/GenBank/DDBJ whole genome shotgun (WGS) entry which is preliminary data.</text>
</comment>
<dbReference type="EMBL" id="CAHIKZ030004332">
    <property type="protein sequence ID" value="CAE1309684.1"/>
    <property type="molecule type" value="Genomic_DNA"/>
</dbReference>
<dbReference type="HAMAP" id="MF_00956">
    <property type="entry name" value="GDP_fucose_synth"/>
    <property type="match status" value="1"/>
</dbReference>
<evidence type="ECO:0000259" key="9">
    <source>
        <dbReference type="Pfam" id="PF01370"/>
    </source>
</evidence>
<evidence type="ECO:0000256" key="8">
    <source>
        <dbReference type="ARBA" id="ARBA00032995"/>
    </source>
</evidence>
<evidence type="ECO:0000313" key="11">
    <source>
        <dbReference type="Proteomes" id="UP000597762"/>
    </source>
</evidence>
<dbReference type="Proteomes" id="UP000597762">
    <property type="component" value="Unassembled WGS sequence"/>
</dbReference>
<evidence type="ECO:0000256" key="3">
    <source>
        <dbReference type="ARBA" id="ARBA00005959"/>
    </source>
</evidence>
<keyword evidence="6 10" id="KW-0560">Oxidoreductase</keyword>
<proteinExistence type="inferred from homology"/>
<dbReference type="GO" id="GO:0016853">
    <property type="term" value="F:isomerase activity"/>
    <property type="evidence" value="ECO:0007669"/>
    <property type="project" value="UniProtKB-KW"/>
</dbReference>
<keyword evidence="5" id="KW-0521">NADP</keyword>
<evidence type="ECO:0000256" key="2">
    <source>
        <dbReference type="ARBA" id="ARBA00004883"/>
    </source>
</evidence>
<dbReference type="AlphaFoldDB" id="A0A812DVQ0"/>
<dbReference type="Gene3D" id="3.40.50.720">
    <property type="entry name" value="NAD(P)-binding Rossmann-like Domain"/>
    <property type="match status" value="1"/>
</dbReference>
<name>A0A812DVQ0_ACAPH</name>
<evidence type="ECO:0000256" key="1">
    <source>
        <dbReference type="ARBA" id="ARBA00002870"/>
    </source>
</evidence>
<dbReference type="Pfam" id="PF01370">
    <property type="entry name" value="Epimerase"/>
    <property type="match status" value="1"/>
</dbReference>
<reference evidence="10" key="1">
    <citation type="submission" date="2021-01" db="EMBL/GenBank/DDBJ databases">
        <authorList>
            <person name="Li R."/>
            <person name="Bekaert M."/>
        </authorList>
    </citation>
    <scope>NUCLEOTIDE SEQUENCE</scope>
    <source>
        <strain evidence="10">Farmed</strain>
    </source>
</reference>
<evidence type="ECO:0000256" key="6">
    <source>
        <dbReference type="ARBA" id="ARBA00023002"/>
    </source>
</evidence>
<gene>
    <name evidence="10" type="ORF">SPHA_61350</name>
</gene>
<comment type="function">
    <text evidence="1">Catalyzes the two-step NADP-dependent conversion of GDP-4-dehydro-6-deoxy-D-mannose to GDP-fucose, involving an epimerase and a reductase reaction.</text>
</comment>
<dbReference type="InterPro" id="IPR036291">
    <property type="entry name" value="NAD(P)-bd_dom_sf"/>
</dbReference>
<dbReference type="InterPro" id="IPR001509">
    <property type="entry name" value="Epimerase_deHydtase"/>
</dbReference>
<evidence type="ECO:0000256" key="7">
    <source>
        <dbReference type="ARBA" id="ARBA00023235"/>
    </source>
</evidence>
<dbReference type="UniPathway" id="UPA00128">
    <property type="reaction ID" value="UER00191"/>
</dbReference>
<accession>A0A812DVQ0</accession>
<dbReference type="InterPro" id="IPR028614">
    <property type="entry name" value="GDP_fucose/colitose_synth"/>
</dbReference>
<dbReference type="EC" id="1.1.1.271" evidence="4"/>
<dbReference type="SUPFAM" id="SSF51735">
    <property type="entry name" value="NAD(P)-binding Rossmann-fold domains"/>
    <property type="match status" value="1"/>
</dbReference>
<sequence>MLIFCSLPLISPTSLICIKYFLPYFLRLPPLSISISLLTPPSLHLSHTLSLSLSLSLSFLSKATLCIKYSTMTEVENKVIIVTGGTGLVGQAIQTVVDKEEKHPNEKWIFLSSKDANLLDAQQTEAVFEKYQPTHVIHLAAMVGGLPPTLFHGSVSSLNLTFTLLRNNILINDNVLHTAYKFKVKKVISCLSTCIFPDKTTYPINETMVHDGPPHDSNFGYAYAKRMIDIQNRGYHQQYGFHFTSVIPTNIYGPHDNFNLEDAHVLPGLIHKTYLAEKNNEPLVIWGTGAPLRQFIYSIDLARLFIWVMRNYDEIDPIILSVGEEDEISIKDVAELVVKSMNFKGKVVYDTSKSDGQFKKTASNAKLRKYLPDFKFTPIEEGIKEACDWFLKNYDIARK</sequence>
<dbReference type="OrthoDB" id="202470at2759"/>
<feature type="domain" description="NAD-dependent epimerase/dehydratase" evidence="9">
    <location>
        <begin position="80"/>
        <end position="322"/>
    </location>
</feature>